<organism evidence="7 8">
    <name type="scientific">Variimorphobacter saccharofermentans</name>
    <dbReference type="NCBI Taxonomy" id="2755051"/>
    <lineage>
        <taxon>Bacteria</taxon>
        <taxon>Bacillati</taxon>
        <taxon>Bacillota</taxon>
        <taxon>Clostridia</taxon>
        <taxon>Lachnospirales</taxon>
        <taxon>Lachnospiraceae</taxon>
        <taxon>Variimorphobacter</taxon>
    </lineage>
</organism>
<dbReference type="InterPro" id="IPR052165">
    <property type="entry name" value="Membrane_assoc_protease"/>
</dbReference>
<feature type="transmembrane region" description="Helical" evidence="5">
    <location>
        <begin position="7"/>
        <end position="39"/>
    </location>
</feature>
<dbReference type="EMBL" id="JACEGA010000001">
    <property type="protein sequence ID" value="MBB2181625.1"/>
    <property type="molecule type" value="Genomic_DNA"/>
</dbReference>
<evidence type="ECO:0000256" key="4">
    <source>
        <dbReference type="ARBA" id="ARBA00023136"/>
    </source>
</evidence>
<evidence type="ECO:0000256" key="2">
    <source>
        <dbReference type="ARBA" id="ARBA00022692"/>
    </source>
</evidence>
<dbReference type="InterPro" id="IPR012340">
    <property type="entry name" value="NA-bd_OB-fold"/>
</dbReference>
<dbReference type="SUPFAM" id="SSF141322">
    <property type="entry name" value="NfeD domain-like"/>
    <property type="match status" value="1"/>
</dbReference>
<keyword evidence="3 5" id="KW-1133">Transmembrane helix</keyword>
<gene>
    <name evidence="7" type="ORF">H0486_01880</name>
</gene>
<evidence type="ECO:0000256" key="5">
    <source>
        <dbReference type="SAM" id="Phobius"/>
    </source>
</evidence>
<accession>A0A839JVC9</accession>
<reference evidence="7 8" key="1">
    <citation type="submission" date="2020-07" db="EMBL/GenBank/DDBJ databases">
        <title>Characterization and genome sequencing of isolate MD1, a novel member within the family Lachnospiraceae.</title>
        <authorList>
            <person name="Rettenmaier R."/>
            <person name="Di Bello L."/>
            <person name="Zinser C."/>
            <person name="Scheitz K."/>
            <person name="Liebl W."/>
            <person name="Zverlov V."/>
        </authorList>
    </citation>
    <scope>NUCLEOTIDE SEQUENCE [LARGE SCALE GENOMIC DNA]</scope>
    <source>
        <strain evidence="7 8">MD1</strain>
    </source>
</reference>
<dbReference type="PANTHER" id="PTHR33507">
    <property type="entry name" value="INNER MEMBRANE PROTEIN YBBJ"/>
    <property type="match status" value="1"/>
</dbReference>
<dbReference type="RefSeq" id="WP_228351395.1">
    <property type="nucleotide sequence ID" value="NZ_JACEGA010000001.1"/>
</dbReference>
<evidence type="ECO:0000313" key="7">
    <source>
        <dbReference type="EMBL" id="MBB2181625.1"/>
    </source>
</evidence>
<evidence type="ECO:0000256" key="3">
    <source>
        <dbReference type="ARBA" id="ARBA00022989"/>
    </source>
</evidence>
<dbReference type="GO" id="GO:0005886">
    <property type="term" value="C:plasma membrane"/>
    <property type="evidence" value="ECO:0007669"/>
    <property type="project" value="TreeGrafter"/>
</dbReference>
<dbReference type="Gene3D" id="2.40.50.140">
    <property type="entry name" value="Nucleic acid-binding proteins"/>
    <property type="match status" value="1"/>
</dbReference>
<keyword evidence="2 5" id="KW-0812">Transmembrane</keyword>
<comment type="subcellular location">
    <subcellularLocation>
        <location evidence="1">Membrane</location>
        <topology evidence="1">Multi-pass membrane protein</topology>
    </subcellularLocation>
</comment>
<evidence type="ECO:0000313" key="8">
    <source>
        <dbReference type="Proteomes" id="UP000574276"/>
    </source>
</evidence>
<dbReference type="InterPro" id="IPR002810">
    <property type="entry name" value="NfeD-like_C"/>
</dbReference>
<evidence type="ECO:0000256" key="1">
    <source>
        <dbReference type="ARBA" id="ARBA00004141"/>
    </source>
</evidence>
<dbReference type="Pfam" id="PF01957">
    <property type="entry name" value="NfeD"/>
    <property type="match status" value="1"/>
</dbReference>
<protein>
    <submittedName>
        <fullName evidence="7">NfeD family protein</fullName>
    </submittedName>
</protein>
<keyword evidence="8" id="KW-1185">Reference proteome</keyword>
<evidence type="ECO:0000259" key="6">
    <source>
        <dbReference type="Pfam" id="PF01957"/>
    </source>
</evidence>
<dbReference type="PANTHER" id="PTHR33507:SF3">
    <property type="entry name" value="INNER MEMBRANE PROTEIN YBBJ"/>
    <property type="match status" value="1"/>
</dbReference>
<name>A0A839JVC9_9FIRM</name>
<feature type="transmembrane region" description="Helical" evidence="5">
    <location>
        <begin position="45"/>
        <end position="67"/>
    </location>
</feature>
<feature type="domain" description="NfeD-like C-terminal" evidence="6">
    <location>
        <begin position="81"/>
        <end position="138"/>
    </location>
</feature>
<dbReference type="Proteomes" id="UP000574276">
    <property type="component" value="Unassembled WGS sequence"/>
</dbReference>
<keyword evidence="4 5" id="KW-0472">Membrane</keyword>
<comment type="caution">
    <text evidence="7">The sequence shown here is derived from an EMBL/GenBank/DDBJ whole genome shotgun (WGS) entry which is preliminary data.</text>
</comment>
<sequence length="144" mass="15969">MNSIYWLIVLAILIFIEIITLGLTTIWFAGGALIAFIVSLFYDNLIVEIILFIIVSLALLYFTRPVVIKYFNPKRVKTNYEGVIGKCAKVIIPVDNMSATGLVVVDGQEWSAKSLDGSIIEKDSKVKIQGISGVKLIVSLMEEE</sequence>
<proteinExistence type="predicted"/>
<dbReference type="AlphaFoldDB" id="A0A839JVC9"/>